<accession>A0AA40HZ41</accession>
<feature type="compositionally biased region" description="Basic and acidic residues" evidence="4">
    <location>
        <begin position="83"/>
        <end position="111"/>
    </location>
</feature>
<organism evidence="7 8">
    <name type="scientific">Cnephaeus nilssonii</name>
    <name type="common">Northern bat</name>
    <name type="synonym">Eptesicus nilssonii</name>
    <dbReference type="NCBI Taxonomy" id="3371016"/>
    <lineage>
        <taxon>Eukaryota</taxon>
        <taxon>Metazoa</taxon>
        <taxon>Chordata</taxon>
        <taxon>Craniata</taxon>
        <taxon>Vertebrata</taxon>
        <taxon>Euteleostomi</taxon>
        <taxon>Mammalia</taxon>
        <taxon>Eutheria</taxon>
        <taxon>Laurasiatheria</taxon>
        <taxon>Chiroptera</taxon>
        <taxon>Yangochiroptera</taxon>
        <taxon>Vespertilionidae</taxon>
        <taxon>Cnephaeus</taxon>
    </lineage>
</organism>
<sequence>MRGILGLLDAHLKTRIFLVGEHVTLVDITVVCTLLWLYKQVMEPSFCQAFPKTNCWFITCINEPQFRAVLEEVKLYKKAQFDPKKDTPRKEKGPWEEKQKPQAEWKKEKRAAAPAPEGRMDECEQALAAEPKAKDPFAHLPKIWERFDKYGWWYPEYRFPEELPQTFMSCNLITGMFQRLDKLRKNAFASVILFETNNSSSISGVWVFRGQELAFSAESRLAGVLQVIHMAEMILAAWRPRRWCESTFAGREPSSMWTKPSIRARSSRKKFKFSAVTEYSKQLCYSRGHTGGTEPRPEVRDAAGLLLPRRGRQGHSGDE</sequence>
<dbReference type="CDD" id="cd03181">
    <property type="entry name" value="GST_C_EF1Bgamma_like"/>
    <property type="match status" value="1"/>
</dbReference>
<dbReference type="Proteomes" id="UP001177744">
    <property type="component" value="Unassembled WGS sequence"/>
</dbReference>
<dbReference type="Gene3D" id="1.20.1050.10">
    <property type="match status" value="1"/>
</dbReference>
<dbReference type="EMBL" id="JAULJE010000008">
    <property type="protein sequence ID" value="KAK1339620.1"/>
    <property type="molecule type" value="Genomic_DNA"/>
</dbReference>
<dbReference type="PANTHER" id="PTHR43986:SF1">
    <property type="entry name" value="ELONGATION FACTOR 1-GAMMA"/>
    <property type="match status" value="1"/>
</dbReference>
<evidence type="ECO:0000259" key="5">
    <source>
        <dbReference type="PROSITE" id="PS50040"/>
    </source>
</evidence>
<dbReference type="SUPFAM" id="SSF89942">
    <property type="entry name" value="eEF1-gamma domain"/>
    <property type="match status" value="1"/>
</dbReference>
<proteinExistence type="predicted"/>
<dbReference type="InterPro" id="IPR050802">
    <property type="entry name" value="EF-GSTs"/>
</dbReference>
<dbReference type="PROSITE" id="PS50040">
    <property type="entry name" value="EF1G_C"/>
    <property type="match status" value="1"/>
</dbReference>
<dbReference type="PROSITE" id="PS50405">
    <property type="entry name" value="GST_CTER"/>
    <property type="match status" value="1"/>
</dbReference>
<feature type="region of interest" description="Disordered" evidence="4">
    <location>
        <begin position="83"/>
        <end position="117"/>
    </location>
</feature>
<dbReference type="InterPro" id="IPR001662">
    <property type="entry name" value="EF1B_G_C"/>
</dbReference>
<dbReference type="PANTHER" id="PTHR43986">
    <property type="entry name" value="ELONGATION FACTOR 1-GAMMA"/>
    <property type="match status" value="1"/>
</dbReference>
<evidence type="ECO:0000256" key="1">
    <source>
        <dbReference type="ARBA" id="ARBA00022768"/>
    </source>
</evidence>
<dbReference type="InterPro" id="IPR036282">
    <property type="entry name" value="Glutathione-S-Trfase_C_sf"/>
</dbReference>
<feature type="domain" description="GST C-terminal" evidence="6">
    <location>
        <begin position="1"/>
        <end position="81"/>
    </location>
</feature>
<dbReference type="InterPro" id="IPR004046">
    <property type="entry name" value="GST_C"/>
</dbReference>
<comment type="caution">
    <text evidence="7">The sequence shown here is derived from an EMBL/GenBank/DDBJ whole genome shotgun (WGS) entry which is preliminary data.</text>
</comment>
<reference evidence="7" key="1">
    <citation type="submission" date="2023-06" db="EMBL/GenBank/DDBJ databases">
        <title>Reference genome for the Northern bat (Eptesicus nilssonii), a most northern bat species.</title>
        <authorList>
            <person name="Laine V.N."/>
            <person name="Pulliainen A.T."/>
            <person name="Lilley T.M."/>
        </authorList>
    </citation>
    <scope>NUCLEOTIDE SEQUENCE</scope>
    <source>
        <strain evidence="7">BLF_Eptnil</strain>
        <tissue evidence="7">Kidney</tissue>
    </source>
</reference>
<evidence type="ECO:0000256" key="2">
    <source>
        <dbReference type="ARBA" id="ARBA00022917"/>
    </source>
</evidence>
<keyword evidence="1 3" id="KW-0251">Elongation factor</keyword>
<evidence type="ECO:0000313" key="7">
    <source>
        <dbReference type="EMBL" id="KAK1339620.1"/>
    </source>
</evidence>
<gene>
    <name evidence="7" type="ORF">QTO34_018173</name>
</gene>
<evidence type="ECO:0000256" key="3">
    <source>
        <dbReference type="PROSITE-ProRule" id="PRU00519"/>
    </source>
</evidence>
<evidence type="ECO:0008006" key="9">
    <source>
        <dbReference type="Google" id="ProtNLM"/>
    </source>
</evidence>
<name>A0AA40HZ41_CNENI</name>
<evidence type="ECO:0000259" key="6">
    <source>
        <dbReference type="PROSITE" id="PS50405"/>
    </source>
</evidence>
<dbReference type="InterPro" id="IPR010987">
    <property type="entry name" value="Glutathione-S-Trfase_C-like"/>
</dbReference>
<dbReference type="SUPFAM" id="SSF47616">
    <property type="entry name" value="GST C-terminal domain-like"/>
    <property type="match status" value="1"/>
</dbReference>
<dbReference type="Pfam" id="PF00043">
    <property type="entry name" value="GST_C"/>
    <property type="match status" value="1"/>
</dbReference>
<evidence type="ECO:0000313" key="8">
    <source>
        <dbReference type="Proteomes" id="UP001177744"/>
    </source>
</evidence>
<dbReference type="Pfam" id="PF00647">
    <property type="entry name" value="EF1G"/>
    <property type="match status" value="1"/>
</dbReference>
<evidence type="ECO:0000256" key="4">
    <source>
        <dbReference type="SAM" id="MobiDB-lite"/>
    </source>
</evidence>
<keyword evidence="8" id="KW-1185">Reference proteome</keyword>
<dbReference type="GO" id="GO:0005634">
    <property type="term" value="C:nucleus"/>
    <property type="evidence" value="ECO:0007669"/>
    <property type="project" value="TreeGrafter"/>
</dbReference>
<dbReference type="Gene3D" id="3.30.70.1010">
    <property type="entry name" value="Translation elongation factor EF1B, gamma chain, conserved domain"/>
    <property type="match status" value="1"/>
</dbReference>
<dbReference type="InterPro" id="IPR036433">
    <property type="entry name" value="EF1B_G_C_sf"/>
</dbReference>
<keyword evidence="2 3" id="KW-0648">Protein biosynthesis</keyword>
<dbReference type="GO" id="GO:0005737">
    <property type="term" value="C:cytoplasm"/>
    <property type="evidence" value="ECO:0007669"/>
    <property type="project" value="TreeGrafter"/>
</dbReference>
<feature type="region of interest" description="Disordered" evidence="4">
    <location>
        <begin position="287"/>
        <end position="319"/>
    </location>
</feature>
<dbReference type="GO" id="GO:0003746">
    <property type="term" value="F:translation elongation factor activity"/>
    <property type="evidence" value="ECO:0007669"/>
    <property type="project" value="UniProtKB-UniRule"/>
</dbReference>
<protein>
    <recommendedName>
        <fullName evidence="9">Elongation factor 1-gamma</fullName>
    </recommendedName>
</protein>
<dbReference type="SMART" id="SM01183">
    <property type="entry name" value="EF1G"/>
    <property type="match status" value="1"/>
</dbReference>
<feature type="domain" description="EF-1-gamma C-terminal" evidence="5">
    <location>
        <begin position="106"/>
        <end position="272"/>
    </location>
</feature>
<dbReference type="AlphaFoldDB" id="A0AA40HZ41"/>